<protein>
    <submittedName>
        <fullName evidence="1">Uncharacterized protein</fullName>
    </submittedName>
</protein>
<comment type="caution">
    <text evidence="1">The sequence shown here is derived from an EMBL/GenBank/DDBJ whole genome shotgun (WGS) entry which is preliminary data.</text>
</comment>
<gene>
    <name evidence="1" type="ORF">AGOR_G00151020</name>
</gene>
<evidence type="ECO:0000313" key="1">
    <source>
        <dbReference type="EMBL" id="KAI1892150.1"/>
    </source>
</evidence>
<accession>A0A8T3D7M0</accession>
<sequence>MQDCFSQLEIEIAELKEGRLMDSDLIQQLRAELGCSPRCNKGGLAVPVRSYRGSFQLRVIQICVDQREPSTTTVLLLIACRLKVHHQMWKE</sequence>
<dbReference type="AlphaFoldDB" id="A0A8T3D7M0"/>
<organism evidence="1 2">
    <name type="scientific">Albula goreensis</name>
    <dbReference type="NCBI Taxonomy" id="1534307"/>
    <lineage>
        <taxon>Eukaryota</taxon>
        <taxon>Metazoa</taxon>
        <taxon>Chordata</taxon>
        <taxon>Craniata</taxon>
        <taxon>Vertebrata</taxon>
        <taxon>Euteleostomi</taxon>
        <taxon>Actinopterygii</taxon>
        <taxon>Neopterygii</taxon>
        <taxon>Teleostei</taxon>
        <taxon>Albuliformes</taxon>
        <taxon>Albulidae</taxon>
        <taxon>Albula</taxon>
    </lineage>
</organism>
<proteinExistence type="predicted"/>
<evidence type="ECO:0000313" key="2">
    <source>
        <dbReference type="Proteomes" id="UP000829720"/>
    </source>
</evidence>
<dbReference type="EMBL" id="JAERUA010000013">
    <property type="protein sequence ID" value="KAI1892150.1"/>
    <property type="molecule type" value="Genomic_DNA"/>
</dbReference>
<name>A0A8T3D7M0_9TELE</name>
<dbReference type="Proteomes" id="UP000829720">
    <property type="component" value="Unassembled WGS sequence"/>
</dbReference>
<keyword evidence="2" id="KW-1185">Reference proteome</keyword>
<reference evidence="1" key="1">
    <citation type="submission" date="2021-01" db="EMBL/GenBank/DDBJ databases">
        <authorList>
            <person name="Zahm M."/>
            <person name="Roques C."/>
            <person name="Cabau C."/>
            <person name="Klopp C."/>
            <person name="Donnadieu C."/>
            <person name="Jouanno E."/>
            <person name="Lampietro C."/>
            <person name="Louis A."/>
            <person name="Herpin A."/>
            <person name="Echchiki A."/>
            <person name="Berthelot C."/>
            <person name="Parey E."/>
            <person name="Roest-Crollius H."/>
            <person name="Braasch I."/>
            <person name="Postlethwait J."/>
            <person name="Bobe J."/>
            <person name="Montfort J."/>
            <person name="Bouchez O."/>
            <person name="Begum T."/>
            <person name="Mejri S."/>
            <person name="Adams A."/>
            <person name="Chen W.-J."/>
            <person name="Guiguen Y."/>
        </authorList>
    </citation>
    <scope>NUCLEOTIDE SEQUENCE</scope>
    <source>
        <tissue evidence="1">Blood</tissue>
    </source>
</reference>